<evidence type="ECO:0000313" key="2">
    <source>
        <dbReference type="Proteomes" id="UP000006889"/>
    </source>
</evidence>
<dbReference type="EMBL" id="CP002216">
    <property type="protein sequence ID" value="ADQ04399.1"/>
    <property type="molecule type" value="Genomic_DNA"/>
</dbReference>
<accession>E4Q625</accession>
<evidence type="ECO:0000313" key="1">
    <source>
        <dbReference type="EMBL" id="ADQ04399.1"/>
    </source>
</evidence>
<dbReference type="KEGG" id="cow:Calow_0831"/>
<keyword evidence="2" id="KW-1185">Reference proteome</keyword>
<name>E4Q625_CALOW</name>
<organism evidence="1 2">
    <name type="scientific">Caldicellulosiruptor owensensis (strain ATCC 700167 / DSM 13100 / OL)</name>
    <dbReference type="NCBI Taxonomy" id="632518"/>
    <lineage>
        <taxon>Bacteria</taxon>
        <taxon>Bacillati</taxon>
        <taxon>Bacillota</taxon>
        <taxon>Bacillota incertae sedis</taxon>
        <taxon>Caldicellulosiruptorales</taxon>
        <taxon>Caldicellulosiruptoraceae</taxon>
        <taxon>Caldicellulosiruptor</taxon>
    </lineage>
</organism>
<reference key="1">
    <citation type="submission" date="2010-09" db="EMBL/GenBank/DDBJ databases">
        <title>Complete sequence of Caldicellulosiruptor owensensis OL.</title>
        <authorList>
            <consortium name="US DOE Joint Genome Institute"/>
            <person name="Lucas S."/>
            <person name="Copeland A."/>
            <person name="Lapidus A."/>
            <person name="Cheng J.-F."/>
            <person name="Bruce D."/>
            <person name="Goodwin L."/>
            <person name="Pitluck S."/>
            <person name="Davenport K."/>
            <person name="Detter J.C."/>
            <person name="Han C."/>
            <person name="Tapia R."/>
            <person name="Land M."/>
            <person name="Hauser L."/>
            <person name="Chang Y.-J."/>
            <person name="Jeffries C."/>
            <person name="Kyrpides N."/>
            <person name="Ivanova N."/>
            <person name="Mikhailova N."/>
            <person name="Blumer-Schuette S.E."/>
            <person name="Kelly R.M."/>
            <person name="Woyke T."/>
        </authorList>
    </citation>
    <scope>NUCLEOTIDE SEQUENCE</scope>
    <source>
        <strain>OL</strain>
    </source>
</reference>
<dbReference type="OrthoDB" id="2113002at2"/>
<dbReference type="eggNOG" id="ENOG502ZNKC">
    <property type="taxonomic scope" value="Bacteria"/>
</dbReference>
<dbReference type="STRING" id="632518.Calow_0831"/>
<reference evidence="1 2" key="2">
    <citation type="journal article" date="2011" name="J. Bacteriol.">
        <title>Complete genome sequences for the anaerobic, extremely thermophilic plant biomass-degrading bacteria Caldicellulosiruptor hydrothermalis, Caldicellulosiruptor kristjanssonii, Caldicellulosiruptor kronotskyensis, Caldicellulosiruptor owensenis, and Caldicellulosiruptor lactoaceticus.</title>
        <authorList>
            <person name="Blumer-Schuette S.E."/>
            <person name="Ozdemir I."/>
            <person name="Mistry D."/>
            <person name="Lucas S."/>
            <person name="Lapidus A."/>
            <person name="Cheng J.F."/>
            <person name="Goodwin L.A."/>
            <person name="Pitluck S."/>
            <person name="Land M.L."/>
            <person name="Hauser L.J."/>
            <person name="Woyke T."/>
            <person name="Mikhailova N."/>
            <person name="Pati A."/>
            <person name="Kyrpides N.C."/>
            <person name="Ivanova N."/>
            <person name="Detter J.C."/>
            <person name="Walston-Davenport K."/>
            <person name="Han S."/>
            <person name="Adams M.W."/>
            <person name="Kelly R.M."/>
        </authorList>
    </citation>
    <scope>NUCLEOTIDE SEQUENCE [LARGE SCALE GENOMIC DNA]</scope>
    <source>
        <strain evidence="2">ATCC 700167 / DSM 13100 / OL</strain>
    </source>
</reference>
<sequence>MAEEKVSRKAWGQFSESDYDLEQWWNATLIHLVPKSEYTSKEQCKLPIREPDGTLNENGVIAAAIRIGQTKAPRELIRKAARQLIDIYKNILKREPPESLYRYAGLKPPTNSE</sequence>
<dbReference type="HOGENOM" id="CLU_2128879_0_0_9"/>
<dbReference type="RefSeq" id="WP_013411792.1">
    <property type="nucleotide sequence ID" value="NC_014657.1"/>
</dbReference>
<proteinExistence type="predicted"/>
<dbReference type="AlphaFoldDB" id="E4Q625"/>
<gene>
    <name evidence="1" type="ordered locus">Calow_0831</name>
</gene>
<protein>
    <submittedName>
        <fullName evidence="1">Uncharacterized protein</fullName>
    </submittedName>
</protein>
<dbReference type="Proteomes" id="UP000006889">
    <property type="component" value="Chromosome"/>
</dbReference>